<protein>
    <recommendedName>
        <fullName evidence="2">Seipin</fullName>
    </recommendedName>
</protein>
<evidence type="ECO:0000256" key="9">
    <source>
        <dbReference type="SAM" id="Phobius"/>
    </source>
</evidence>
<dbReference type="Proteomes" id="UP000095280">
    <property type="component" value="Unplaced"/>
</dbReference>
<name>A0A1I8I9J5_9PLAT</name>
<accession>A0A1I8I9J5</accession>
<keyword evidence="5 9" id="KW-1133">Transmembrane helix</keyword>
<organism evidence="10 11">
    <name type="scientific">Macrostomum lignano</name>
    <dbReference type="NCBI Taxonomy" id="282301"/>
    <lineage>
        <taxon>Eukaryota</taxon>
        <taxon>Metazoa</taxon>
        <taxon>Spiralia</taxon>
        <taxon>Lophotrochozoa</taxon>
        <taxon>Platyhelminthes</taxon>
        <taxon>Rhabditophora</taxon>
        <taxon>Macrostomorpha</taxon>
        <taxon>Macrostomida</taxon>
        <taxon>Macrostomidae</taxon>
        <taxon>Macrostomum</taxon>
    </lineage>
</organism>
<dbReference type="PANTHER" id="PTHR21212">
    <property type="entry name" value="BERNARDINELLI-SEIP CONGENITAL LIPODYSTROPHY 2 HOMOLOG BSCL2 PROTEIN"/>
    <property type="match status" value="1"/>
</dbReference>
<evidence type="ECO:0000313" key="11">
    <source>
        <dbReference type="WBParaSite" id="maker-uti_cns_0010830-snap-gene-0.3-mRNA-1"/>
    </source>
</evidence>
<feature type="region of interest" description="Disordered" evidence="8">
    <location>
        <begin position="296"/>
        <end position="347"/>
    </location>
</feature>
<feature type="transmembrane region" description="Helical" evidence="9">
    <location>
        <begin position="255"/>
        <end position="276"/>
    </location>
</feature>
<keyword evidence="7 9" id="KW-0472">Membrane</keyword>
<dbReference type="AlphaFoldDB" id="A0A1I8I9J5"/>
<keyword evidence="4" id="KW-0256">Endoplasmic reticulum</keyword>
<evidence type="ECO:0000256" key="5">
    <source>
        <dbReference type="ARBA" id="ARBA00022989"/>
    </source>
</evidence>
<dbReference type="GO" id="GO:0006629">
    <property type="term" value="P:lipid metabolic process"/>
    <property type="evidence" value="ECO:0007669"/>
    <property type="project" value="UniProtKB-KW"/>
</dbReference>
<evidence type="ECO:0000256" key="1">
    <source>
        <dbReference type="ARBA" id="ARBA00004477"/>
    </source>
</evidence>
<evidence type="ECO:0000256" key="2">
    <source>
        <dbReference type="ARBA" id="ARBA00022064"/>
    </source>
</evidence>
<proteinExistence type="predicted"/>
<keyword evidence="3 9" id="KW-0812">Transmembrane</keyword>
<dbReference type="GO" id="GO:0140042">
    <property type="term" value="P:lipid droplet formation"/>
    <property type="evidence" value="ECO:0007669"/>
    <property type="project" value="UniProtKB-ARBA"/>
</dbReference>
<evidence type="ECO:0000256" key="4">
    <source>
        <dbReference type="ARBA" id="ARBA00022824"/>
    </source>
</evidence>
<comment type="subcellular location">
    <subcellularLocation>
        <location evidence="1">Endoplasmic reticulum membrane</location>
        <topology evidence="1">Multi-pass membrane protein</topology>
    </subcellularLocation>
</comment>
<keyword evidence="10" id="KW-1185">Reference proteome</keyword>
<feature type="transmembrane region" description="Helical" evidence="9">
    <location>
        <begin position="50"/>
        <end position="72"/>
    </location>
</feature>
<evidence type="ECO:0000256" key="3">
    <source>
        <dbReference type="ARBA" id="ARBA00022692"/>
    </source>
</evidence>
<dbReference type="GO" id="GO:0005789">
    <property type="term" value="C:endoplasmic reticulum membrane"/>
    <property type="evidence" value="ECO:0007669"/>
    <property type="project" value="UniProtKB-SubCell"/>
</dbReference>
<dbReference type="WBParaSite" id="maker-uti_cns_0010830-snap-gene-0.3-mRNA-1">
    <property type="protein sequence ID" value="maker-uti_cns_0010830-snap-gene-0.3-mRNA-1"/>
    <property type="gene ID" value="maker-uti_cns_0010830-snap-gene-0.3"/>
</dbReference>
<evidence type="ECO:0000313" key="10">
    <source>
        <dbReference type="Proteomes" id="UP000095280"/>
    </source>
</evidence>
<evidence type="ECO:0000256" key="7">
    <source>
        <dbReference type="ARBA" id="ARBA00023136"/>
    </source>
</evidence>
<evidence type="ECO:0000256" key="8">
    <source>
        <dbReference type="SAM" id="MobiDB-lite"/>
    </source>
</evidence>
<dbReference type="PANTHER" id="PTHR21212:SF0">
    <property type="entry name" value="SEIPIN"/>
    <property type="match status" value="1"/>
</dbReference>
<dbReference type="InterPro" id="IPR009617">
    <property type="entry name" value="Seipin"/>
</dbReference>
<dbReference type="CDD" id="cd23995">
    <property type="entry name" value="Seipin_BSCL2_like"/>
    <property type="match status" value="1"/>
</dbReference>
<dbReference type="Pfam" id="PF06775">
    <property type="entry name" value="Seipin"/>
    <property type="match status" value="1"/>
</dbReference>
<keyword evidence="6" id="KW-0443">Lipid metabolism</keyword>
<evidence type="ECO:0000256" key="6">
    <source>
        <dbReference type="ARBA" id="ARBA00023098"/>
    </source>
</evidence>
<reference evidence="11" key="1">
    <citation type="submission" date="2016-11" db="UniProtKB">
        <authorList>
            <consortium name="WormBaseParasite"/>
        </authorList>
    </citation>
    <scope>IDENTIFICATION</scope>
</reference>
<sequence>MDLDVGGEDPPQQQRFWLSQLLSDWLTSLTNRCAAAARAAVPVAAWLAKVGSFLGTALLLASAIYLLLYYTLIGEEVVSRRLYFTFDSACKLKLEPAATGLPEDLACGFPVANVSLAPNRDEVGELVYGQAYRVSVRLWLPDSRPNRLAGMFLIRLQLYSPGFEPGTSAIRPALLPHRPWAARLFGDLTAAAFGLLIGWDAEPRQLSVDLLDDYVENPFIRSSGLLVELQSRRVQVQRAVVEFRARLSGLKYMMYSYPLISACLGIPAIAWLLLLVSAPVLLRRWLSGGGEEADADWLDGDGGDGGPQPMPLLDPTRHEAAAAYGGGGGGGGEARRRRADGDGDGCN</sequence>